<dbReference type="RefSeq" id="WP_055174711.1">
    <property type="nucleotide sequence ID" value="NZ_JAUSQY010000001.1"/>
</dbReference>
<feature type="transmembrane region" description="Helical" evidence="1">
    <location>
        <begin position="12"/>
        <end position="32"/>
    </location>
</feature>
<dbReference type="AlphaFoldDB" id="A0A0Q0UL30"/>
<keyword evidence="1" id="KW-1133">Transmembrane helix</keyword>
<sequence length="114" mass="11704">MNAGLPEGVSLATVAAVLVPVAIVTVLLRQFPYSAKKLMRNNRFVGTLGLTMPVGVMVVLVVYTIAGQTQAPGGLLASGIAGAATLGLHAWRRQAGLSILGGTAIYMVLVNAVF</sequence>
<feature type="transmembrane region" description="Helical" evidence="1">
    <location>
        <begin position="71"/>
        <end position="88"/>
    </location>
</feature>
<evidence type="ECO:0000313" key="2">
    <source>
        <dbReference type="EMBL" id="KQB87016.1"/>
    </source>
</evidence>
<dbReference type="STRING" id="1544413.Clow_00061"/>
<reference evidence="2 3" key="1">
    <citation type="submission" date="2015-10" db="EMBL/GenBank/DDBJ databases">
        <title>Corynebacteirum lowii and Corynebacterium oculi species nova, derived from human clinical disease and and emended description of Corynebacterium mastiditis.</title>
        <authorList>
            <person name="Bernard K."/>
            <person name="Pacheco A.L."/>
            <person name="Mcdougall C."/>
            <person name="Burtx T."/>
            <person name="Weibe D."/>
            <person name="Tyler S."/>
            <person name="Olson A.B."/>
            <person name="Cnockaert M."/>
            <person name="Eguchi H."/>
            <person name="Kuwahara T."/>
            <person name="Nakayama-Imaohji H."/>
            <person name="Boudewijins M."/>
            <person name="Van Hoecke F."/>
            <person name="Bernier A.-M."/>
            <person name="Vandamme P."/>
        </authorList>
    </citation>
    <scope>NUCLEOTIDE SEQUENCE [LARGE SCALE GENOMIC DNA]</scope>
    <source>
        <strain evidence="2 3">NML 130206</strain>
    </source>
</reference>
<dbReference type="PIRSF" id="PIRSF003203">
    <property type="entry name" value="AzlD"/>
    <property type="match status" value="1"/>
</dbReference>
<name>A0A0Q0UL30_9CORY</name>
<feature type="transmembrane region" description="Helical" evidence="1">
    <location>
        <begin position="95"/>
        <end position="113"/>
    </location>
</feature>
<evidence type="ECO:0000313" key="3">
    <source>
        <dbReference type="Proteomes" id="UP000050488"/>
    </source>
</evidence>
<dbReference type="InterPro" id="IPR008407">
    <property type="entry name" value="Brnchd-chn_aa_trnsp_AzlD"/>
</dbReference>
<feature type="transmembrane region" description="Helical" evidence="1">
    <location>
        <begin position="44"/>
        <end position="65"/>
    </location>
</feature>
<proteinExistence type="predicted"/>
<keyword evidence="1" id="KW-0812">Transmembrane</keyword>
<organism evidence="2 3">
    <name type="scientific">Corynebacterium lowii</name>
    <dbReference type="NCBI Taxonomy" id="1544413"/>
    <lineage>
        <taxon>Bacteria</taxon>
        <taxon>Bacillati</taxon>
        <taxon>Actinomycetota</taxon>
        <taxon>Actinomycetes</taxon>
        <taxon>Mycobacteriales</taxon>
        <taxon>Corynebacteriaceae</taxon>
        <taxon>Corynebacterium</taxon>
    </lineage>
</organism>
<evidence type="ECO:0000256" key="1">
    <source>
        <dbReference type="SAM" id="Phobius"/>
    </source>
</evidence>
<protein>
    <submittedName>
        <fullName evidence="2">Branched-chain amino acid transport protein (AzlD)</fullName>
    </submittedName>
</protein>
<gene>
    <name evidence="2" type="ORF">Clow_00061</name>
</gene>
<accession>A0A0Q0UL30</accession>
<dbReference type="PATRIC" id="fig|1544413.3.peg.62"/>
<dbReference type="Proteomes" id="UP000050488">
    <property type="component" value="Unassembled WGS sequence"/>
</dbReference>
<dbReference type="Pfam" id="PF05437">
    <property type="entry name" value="AzlD"/>
    <property type="match status" value="1"/>
</dbReference>
<comment type="caution">
    <text evidence="2">The sequence shown here is derived from an EMBL/GenBank/DDBJ whole genome shotgun (WGS) entry which is preliminary data.</text>
</comment>
<dbReference type="EMBL" id="LKEV01000001">
    <property type="protein sequence ID" value="KQB87016.1"/>
    <property type="molecule type" value="Genomic_DNA"/>
</dbReference>
<keyword evidence="1" id="KW-0472">Membrane</keyword>
<keyword evidence="3" id="KW-1185">Reference proteome</keyword>